<dbReference type="FunFam" id="2.40.10.10:FF:000068">
    <property type="entry name" value="transmembrane protease serine 2"/>
    <property type="match status" value="2"/>
</dbReference>
<feature type="compositionally biased region" description="Low complexity" evidence="9">
    <location>
        <begin position="434"/>
        <end position="446"/>
    </location>
</feature>
<dbReference type="SUPFAM" id="SSF50494">
    <property type="entry name" value="Trypsin-like serine proteases"/>
    <property type="match status" value="2"/>
</dbReference>
<sequence>MSVIKTPKLLCCLVLILHVTIGQDVLGDTEPPNDQEESIRVGALPPALAGSLSQPYNITDDPCAPYNPPVPDFRGPGRRVSDVKCYEYIWHVKLRDIKEKRAKRCSEIHPVPGIIGGRIAKRGEFPNMAAIGWKLFVGTWRFMCGGTLISPNFVLTAAHCSKASALDTTIVDTVPKIVRLGSNTIADRTDGIAAYDVNIKNIIVHPQYNSPKQYFDIALMEVEQKVYFSRDVQPACLWTKPDIESLSRTALITGWGVVESGTLKTSPELLAADVDFIDMNTCNGLLKRSCNRNWCGLNEHQLCAGKLNGGKDACQGDSGGPLQVNIPLPIKTQGNMNYVVGVTSFGIGCGLPGLPGVYTRVASFADWIEGIPPTSENAEVNEASQTTNQQPVPPLLSALKPHQPKSTTVHSSTSSPPTGSPPTIAALPSPIVPSLSDKSSVSSTTTPAPLRLIATPTTPPNSRKFPISHTTTPRPPVTPARHIAPIPSQYSFLSKPTHHVHPYDPCARFVPPPKPDFRAPGRRVSEMKCFEYIWQMKMRNDKAGQENECFEMRSRGMAHYVVGGHFTFTGDYPNMGAIGWKEVIGTWKFMCGCTLISSRFVLTAAHCSKASSRDTTIEDVIPKIVRLGDKNIQDTDDNRFDADIIEIINHPKYTAPKQYFDIAVMKLGEVIEFNMNIQPACLWTKDSITRYGDQAQVTGWGVIESGSLKTSPELQAATVDIIDFHQCNKLLKNSCNRNWCGLQPDQLCAGKMGGGVDACQGDSGGPLQVKIPLPILNQGTMHYVVGVTSFGVGCALPGLPGVYTKVAKFVDWIESVVWPGVNATAPVYIPEEDLTTPMSPIASKAPTTAVPPTPMKSPTKLKPSTTTKTPVTPKPPTKPVPSVTVAPTTTISPIITFRD</sequence>
<name>A0A2H1WUS1_SPOFR</name>
<keyword evidence="8" id="KW-0720">Serine protease</keyword>
<dbReference type="PRINTS" id="PR00722">
    <property type="entry name" value="CHYMOTRYPSIN"/>
</dbReference>
<dbReference type="InterPro" id="IPR018114">
    <property type="entry name" value="TRYPSIN_HIS"/>
</dbReference>
<dbReference type="InterPro" id="IPR043504">
    <property type="entry name" value="Peptidase_S1_PA_chymotrypsin"/>
</dbReference>
<evidence type="ECO:0000256" key="2">
    <source>
        <dbReference type="ARBA" id="ARBA00022656"/>
    </source>
</evidence>
<feature type="compositionally biased region" description="Low complexity" evidence="9">
    <location>
        <begin position="404"/>
        <end position="423"/>
    </location>
</feature>
<dbReference type="InterPro" id="IPR033116">
    <property type="entry name" value="TRYPSIN_SER"/>
</dbReference>
<feature type="signal peptide" evidence="10">
    <location>
        <begin position="1"/>
        <end position="22"/>
    </location>
</feature>
<evidence type="ECO:0000256" key="1">
    <source>
        <dbReference type="ARBA" id="ARBA00004239"/>
    </source>
</evidence>
<evidence type="ECO:0000256" key="8">
    <source>
        <dbReference type="RuleBase" id="RU363034"/>
    </source>
</evidence>
<dbReference type="PROSITE" id="PS00134">
    <property type="entry name" value="TRYPSIN_HIS"/>
    <property type="match status" value="2"/>
</dbReference>
<dbReference type="CDD" id="cd00190">
    <property type="entry name" value="Tryp_SPc"/>
    <property type="match status" value="2"/>
</dbReference>
<comment type="similarity">
    <text evidence="5">Belongs to the peptidase S1 family. CLIP subfamily.</text>
</comment>
<dbReference type="PROSITE" id="PS50240">
    <property type="entry name" value="TRYPSIN_DOM"/>
    <property type="match status" value="2"/>
</dbReference>
<feature type="compositionally biased region" description="Low complexity" evidence="9">
    <location>
        <begin position="856"/>
        <end position="871"/>
    </location>
</feature>
<keyword evidence="10" id="KW-0732">Signal</keyword>
<keyword evidence="2" id="KW-0800">Toxin</keyword>
<dbReference type="AlphaFoldDB" id="A0A2H1WUS1"/>
<feature type="domain" description="Peptidase S1" evidence="11">
    <location>
        <begin position="561"/>
        <end position="818"/>
    </location>
</feature>
<comment type="function">
    <text evidence="6">Fibrinolytic activity; shows preferential cleavage of Arg-Gly bonds in all three fibrinogen chains. Contact with the caterpillars causes severe bleeding, due the anticoagulant effect of the protein.</text>
</comment>
<keyword evidence="7" id="KW-1205">Fibrinolytic toxin</keyword>
<protein>
    <submittedName>
        <fullName evidence="12">SFRICE_016516</fullName>
    </submittedName>
</protein>
<dbReference type="GO" id="GO:0004252">
    <property type="term" value="F:serine-type endopeptidase activity"/>
    <property type="evidence" value="ECO:0007669"/>
    <property type="project" value="InterPro"/>
</dbReference>
<keyword evidence="8" id="KW-0378">Hydrolase</keyword>
<dbReference type="EMBL" id="ODYU01011151">
    <property type="protein sequence ID" value="SOQ56716.1"/>
    <property type="molecule type" value="Genomic_DNA"/>
</dbReference>
<feature type="compositionally biased region" description="Polar residues" evidence="9">
    <location>
        <begin position="378"/>
        <end position="390"/>
    </location>
</feature>
<feature type="region of interest" description="Disordered" evidence="9">
    <location>
        <begin position="378"/>
        <end position="481"/>
    </location>
</feature>
<comment type="subcellular location">
    <subcellularLocation>
        <location evidence="1">Secreted</location>
        <location evidence="1">Extracellular space</location>
    </subcellularLocation>
</comment>
<evidence type="ECO:0000256" key="3">
    <source>
        <dbReference type="ARBA" id="ARBA00023157"/>
    </source>
</evidence>
<dbReference type="GO" id="GO:0006508">
    <property type="term" value="P:proteolysis"/>
    <property type="evidence" value="ECO:0007669"/>
    <property type="project" value="UniProtKB-KW"/>
</dbReference>
<proteinExistence type="inferred from homology"/>
<dbReference type="InterPro" id="IPR009003">
    <property type="entry name" value="Peptidase_S1_PA"/>
</dbReference>
<gene>
    <name evidence="12" type="ORF">SFRICE_016516</name>
</gene>
<evidence type="ECO:0000259" key="11">
    <source>
        <dbReference type="PROSITE" id="PS50240"/>
    </source>
</evidence>
<evidence type="ECO:0000256" key="7">
    <source>
        <dbReference type="ARBA" id="ARBA00084094"/>
    </source>
</evidence>
<keyword evidence="3" id="KW-1015">Disulfide bond</keyword>
<keyword evidence="4" id="KW-1199">Hemostasis impairing toxin</keyword>
<dbReference type="InterPro" id="IPR001314">
    <property type="entry name" value="Peptidase_S1A"/>
</dbReference>
<dbReference type="Gene3D" id="2.40.10.10">
    <property type="entry name" value="Trypsin-like serine proteases"/>
    <property type="match status" value="3"/>
</dbReference>
<dbReference type="FunFam" id="2.40.10.10:FF:000002">
    <property type="entry name" value="Transmembrane protease serine"/>
    <property type="match status" value="2"/>
</dbReference>
<keyword evidence="8" id="KW-0645">Protease</keyword>
<evidence type="ECO:0000313" key="12">
    <source>
        <dbReference type="EMBL" id="SOQ56716.1"/>
    </source>
</evidence>
<dbReference type="SMART" id="SM00020">
    <property type="entry name" value="Tryp_SPc"/>
    <property type="match status" value="2"/>
</dbReference>
<evidence type="ECO:0000256" key="5">
    <source>
        <dbReference type="ARBA" id="ARBA00024195"/>
    </source>
</evidence>
<reference evidence="12" key="1">
    <citation type="submission" date="2016-07" db="EMBL/GenBank/DDBJ databases">
        <authorList>
            <person name="Bretaudeau A."/>
        </authorList>
    </citation>
    <scope>NUCLEOTIDE SEQUENCE</scope>
    <source>
        <strain evidence="12">Rice</strain>
        <tissue evidence="12">Whole body</tissue>
    </source>
</reference>
<feature type="domain" description="Peptidase S1" evidence="11">
    <location>
        <begin position="114"/>
        <end position="373"/>
    </location>
</feature>
<accession>A0A2H1WUS1</accession>
<organism evidence="12">
    <name type="scientific">Spodoptera frugiperda</name>
    <name type="common">Fall armyworm</name>
    <dbReference type="NCBI Taxonomy" id="7108"/>
    <lineage>
        <taxon>Eukaryota</taxon>
        <taxon>Metazoa</taxon>
        <taxon>Ecdysozoa</taxon>
        <taxon>Arthropoda</taxon>
        <taxon>Hexapoda</taxon>
        <taxon>Insecta</taxon>
        <taxon>Pterygota</taxon>
        <taxon>Neoptera</taxon>
        <taxon>Endopterygota</taxon>
        <taxon>Lepidoptera</taxon>
        <taxon>Glossata</taxon>
        <taxon>Ditrysia</taxon>
        <taxon>Noctuoidea</taxon>
        <taxon>Noctuidae</taxon>
        <taxon>Amphipyrinae</taxon>
        <taxon>Spodoptera</taxon>
    </lineage>
</organism>
<feature type="region of interest" description="Disordered" evidence="9">
    <location>
        <begin position="838"/>
        <end position="885"/>
    </location>
</feature>
<feature type="chain" id="PRO_5013567883" evidence="10">
    <location>
        <begin position="23"/>
        <end position="899"/>
    </location>
</feature>
<evidence type="ECO:0000256" key="10">
    <source>
        <dbReference type="SAM" id="SignalP"/>
    </source>
</evidence>
<dbReference type="GO" id="GO:0090729">
    <property type="term" value="F:toxin activity"/>
    <property type="evidence" value="ECO:0007669"/>
    <property type="project" value="UniProtKB-KW"/>
</dbReference>
<dbReference type="PROSITE" id="PS00135">
    <property type="entry name" value="TRYPSIN_SER"/>
    <property type="match status" value="2"/>
</dbReference>
<evidence type="ECO:0000256" key="4">
    <source>
        <dbReference type="ARBA" id="ARBA00023240"/>
    </source>
</evidence>
<dbReference type="GO" id="GO:0005576">
    <property type="term" value="C:extracellular region"/>
    <property type="evidence" value="ECO:0007669"/>
    <property type="project" value="UniProtKB-SubCell"/>
</dbReference>
<evidence type="ECO:0000256" key="6">
    <source>
        <dbReference type="ARBA" id="ARBA00055534"/>
    </source>
</evidence>
<evidence type="ECO:0000256" key="9">
    <source>
        <dbReference type="SAM" id="MobiDB-lite"/>
    </source>
</evidence>
<dbReference type="InterPro" id="IPR001254">
    <property type="entry name" value="Trypsin_dom"/>
</dbReference>
<dbReference type="PANTHER" id="PTHR24252:SF7">
    <property type="entry name" value="HYALIN"/>
    <property type="match status" value="1"/>
</dbReference>
<dbReference type="Pfam" id="PF00089">
    <property type="entry name" value="Trypsin"/>
    <property type="match status" value="2"/>
</dbReference>
<dbReference type="PANTHER" id="PTHR24252">
    <property type="entry name" value="ACROSIN-RELATED"/>
    <property type="match status" value="1"/>
</dbReference>